<sequence>MSLPRIVVVPPTFAATQELARTLAPQGFDLVISGSEPAALEANLADAEYLVCFPNVKTGDALFGAAPKLKLFQLLSAGYDDVDIEAARRAKVPVCNNGGANAISVAEHAIMLMLTVSRRVVWQHDNVSNGRWRGNGPAPRMYELSEKTLGIVGLGTIGKKVARLGRAFGMRVQYYDIARLTEDAEDALGVRFRLLGELLATSDIVSLHVPLNASTRHMIGETQLASMKDEAIIVNTSRGPVIDEAALTRALADNKLFGAGLDVFDQEPPQPDNPLFKLPNVVLTAHYAGPTWDNQIARLRNAYDNVQRVARGEKPLWVVPELAELVR</sequence>
<dbReference type="GO" id="GO:0051287">
    <property type="term" value="F:NAD binding"/>
    <property type="evidence" value="ECO:0007669"/>
    <property type="project" value="InterPro"/>
</dbReference>
<dbReference type="Gene3D" id="3.40.50.720">
    <property type="entry name" value="NAD(P)-binding Rossmann-like Domain"/>
    <property type="match status" value="2"/>
</dbReference>
<dbReference type="SUPFAM" id="SSF52283">
    <property type="entry name" value="Formate/glycerate dehydrogenase catalytic domain-like"/>
    <property type="match status" value="1"/>
</dbReference>
<dbReference type="GO" id="GO:0030267">
    <property type="term" value="F:glyoxylate reductase (NADPH) activity"/>
    <property type="evidence" value="ECO:0007669"/>
    <property type="project" value="UniProtKB-EC"/>
</dbReference>
<dbReference type="InterPro" id="IPR006140">
    <property type="entry name" value="D-isomer_DH_NAD-bd"/>
</dbReference>
<evidence type="ECO:0000256" key="1">
    <source>
        <dbReference type="ARBA" id="ARBA00005854"/>
    </source>
</evidence>
<accession>A0A0S3PXR2</accession>
<dbReference type="InterPro" id="IPR050223">
    <property type="entry name" value="D-isomer_2-hydroxyacid_DH"/>
</dbReference>
<dbReference type="Pfam" id="PF00389">
    <property type="entry name" value="2-Hacid_dh"/>
    <property type="match status" value="1"/>
</dbReference>
<dbReference type="RefSeq" id="WP_130364539.1">
    <property type="nucleotide sequence ID" value="NZ_AP014946.1"/>
</dbReference>
<proteinExistence type="inferred from homology"/>
<dbReference type="SUPFAM" id="SSF51735">
    <property type="entry name" value="NAD(P)-binding Rossmann-fold domains"/>
    <property type="match status" value="1"/>
</dbReference>
<dbReference type="AlphaFoldDB" id="A0A0S3PXR2"/>
<evidence type="ECO:0000259" key="5">
    <source>
        <dbReference type="Pfam" id="PF00389"/>
    </source>
</evidence>
<comment type="similarity">
    <text evidence="1 4">Belongs to the D-isomer specific 2-hydroxyacid dehydrogenase family.</text>
</comment>
<evidence type="ECO:0000256" key="2">
    <source>
        <dbReference type="ARBA" id="ARBA00023002"/>
    </source>
</evidence>
<dbReference type="InterPro" id="IPR036291">
    <property type="entry name" value="NAD(P)-bd_dom_sf"/>
</dbReference>
<reference evidence="7 8" key="1">
    <citation type="submission" date="2015-08" db="EMBL/GenBank/DDBJ databases">
        <title>Investigation of the bacterial diversity of lava forest soil.</title>
        <authorList>
            <person name="Lee J.S."/>
        </authorList>
    </citation>
    <scope>NUCLEOTIDE SEQUENCE [LARGE SCALE GENOMIC DNA]</scope>
    <source>
        <strain evidence="7 8">GJW-30</strain>
    </source>
</reference>
<keyword evidence="7" id="KW-0670">Pyruvate</keyword>
<dbReference type="CDD" id="cd12175">
    <property type="entry name" value="2-Hacid_dh_11"/>
    <property type="match status" value="1"/>
</dbReference>
<dbReference type="EC" id="1.1.1.79" evidence="7"/>
<gene>
    <name evidence="7" type="primary">tkrA_2</name>
    <name evidence="7" type="ORF">GJW-30_1_03248</name>
</gene>
<evidence type="ECO:0000256" key="4">
    <source>
        <dbReference type="RuleBase" id="RU003719"/>
    </source>
</evidence>
<name>A0A0S3PXR2_9BRAD</name>
<feature type="domain" description="D-isomer specific 2-hydroxyacid dehydrogenase NAD-binding" evidence="6">
    <location>
        <begin position="110"/>
        <end position="288"/>
    </location>
</feature>
<dbReference type="GO" id="GO:0016618">
    <property type="term" value="F:hydroxypyruvate reductase [NAD(P)H] activity"/>
    <property type="evidence" value="ECO:0007669"/>
    <property type="project" value="TreeGrafter"/>
</dbReference>
<keyword evidence="2 4" id="KW-0560">Oxidoreductase</keyword>
<dbReference type="GO" id="GO:0005829">
    <property type="term" value="C:cytosol"/>
    <property type="evidence" value="ECO:0007669"/>
    <property type="project" value="TreeGrafter"/>
</dbReference>
<evidence type="ECO:0000256" key="3">
    <source>
        <dbReference type="ARBA" id="ARBA00023027"/>
    </source>
</evidence>
<organism evidence="7 8">
    <name type="scientific">Variibacter gotjawalensis</name>
    <dbReference type="NCBI Taxonomy" id="1333996"/>
    <lineage>
        <taxon>Bacteria</taxon>
        <taxon>Pseudomonadati</taxon>
        <taxon>Pseudomonadota</taxon>
        <taxon>Alphaproteobacteria</taxon>
        <taxon>Hyphomicrobiales</taxon>
        <taxon>Nitrobacteraceae</taxon>
        <taxon>Variibacter</taxon>
    </lineage>
</organism>
<dbReference type="OrthoDB" id="9793626at2"/>
<protein>
    <submittedName>
        <fullName evidence="7">Glyoxylate/hydroxypyruvate reductase B</fullName>
        <ecNumber evidence="7">1.1.1.79</ecNumber>
    </submittedName>
</protein>
<dbReference type="PROSITE" id="PS00670">
    <property type="entry name" value="D_2_HYDROXYACID_DH_2"/>
    <property type="match status" value="1"/>
</dbReference>
<evidence type="ECO:0000313" key="8">
    <source>
        <dbReference type="Proteomes" id="UP000236884"/>
    </source>
</evidence>
<dbReference type="Proteomes" id="UP000236884">
    <property type="component" value="Chromosome"/>
</dbReference>
<dbReference type="Pfam" id="PF02826">
    <property type="entry name" value="2-Hacid_dh_C"/>
    <property type="match status" value="1"/>
</dbReference>
<dbReference type="EMBL" id="AP014946">
    <property type="protein sequence ID" value="BAT60699.1"/>
    <property type="molecule type" value="Genomic_DNA"/>
</dbReference>
<dbReference type="InterPro" id="IPR029753">
    <property type="entry name" value="D-isomer_DH_CS"/>
</dbReference>
<feature type="domain" description="D-isomer specific 2-hydroxyacid dehydrogenase catalytic" evidence="5">
    <location>
        <begin position="29"/>
        <end position="319"/>
    </location>
</feature>
<dbReference type="PANTHER" id="PTHR10996:SF178">
    <property type="entry name" value="2-HYDROXYACID DEHYDROGENASE YGL185C-RELATED"/>
    <property type="match status" value="1"/>
</dbReference>
<evidence type="ECO:0000313" key="7">
    <source>
        <dbReference type="EMBL" id="BAT60699.1"/>
    </source>
</evidence>
<keyword evidence="3" id="KW-0520">NAD</keyword>
<dbReference type="KEGG" id="vgo:GJW-30_1_03248"/>
<dbReference type="PANTHER" id="PTHR10996">
    <property type="entry name" value="2-HYDROXYACID DEHYDROGENASE-RELATED"/>
    <property type="match status" value="1"/>
</dbReference>
<dbReference type="FunFam" id="3.40.50.720:FF:000203">
    <property type="entry name" value="D-3-phosphoglycerate dehydrogenase (SerA)"/>
    <property type="match status" value="1"/>
</dbReference>
<keyword evidence="8" id="KW-1185">Reference proteome</keyword>
<evidence type="ECO:0000259" key="6">
    <source>
        <dbReference type="Pfam" id="PF02826"/>
    </source>
</evidence>
<dbReference type="InterPro" id="IPR006139">
    <property type="entry name" value="D-isomer_2_OHA_DH_cat_dom"/>
</dbReference>